<evidence type="ECO:0000313" key="3">
    <source>
        <dbReference type="Proteomes" id="UP000030161"/>
    </source>
</evidence>
<evidence type="ECO:0008006" key="4">
    <source>
        <dbReference type="Google" id="ProtNLM"/>
    </source>
</evidence>
<comment type="caution">
    <text evidence="2">The sequence shown here is derived from an EMBL/GenBank/DDBJ whole genome shotgun (WGS) entry which is preliminary data.</text>
</comment>
<accession>A0AB34PK71</accession>
<feature type="region of interest" description="Disordered" evidence="1">
    <location>
        <begin position="31"/>
        <end position="70"/>
    </location>
</feature>
<reference evidence="2 3" key="1">
    <citation type="submission" date="2013-12" db="EMBL/GenBank/DDBJ databases">
        <title>The Genome Sequence of Candida albicans P78048.</title>
        <authorList>
            <consortium name="The Broad Institute Genome Sequencing Platform"/>
            <consortium name="The Broad Institute Genome Sequencing Center for Infectious Disease"/>
            <person name="Cuomo C."/>
            <person name="Bennett R."/>
            <person name="Hirakawa M."/>
            <person name="Noverr M."/>
            <person name="Mitchell A."/>
            <person name="Young S.K."/>
            <person name="Zeng Q."/>
            <person name="Gargeya S."/>
            <person name="Fitzgerald M."/>
            <person name="Abouelleil A."/>
            <person name="Alvarado L."/>
            <person name="Berlin A.M."/>
            <person name="Chapman S.B."/>
            <person name="Dewar J."/>
            <person name="Goldberg J."/>
            <person name="Griggs A."/>
            <person name="Gujja S."/>
            <person name="Hansen M."/>
            <person name="Howarth C."/>
            <person name="Imamovic A."/>
            <person name="Larimer J."/>
            <person name="McCowan C."/>
            <person name="Murphy C."/>
            <person name="Pearson M."/>
            <person name="Priest M."/>
            <person name="Roberts A."/>
            <person name="Saif S."/>
            <person name="Shea T."/>
            <person name="Sykes S."/>
            <person name="Wortman J."/>
            <person name="Nusbaum C."/>
            <person name="Birren B."/>
        </authorList>
    </citation>
    <scope>NUCLEOTIDE SEQUENCE [LARGE SCALE GENOMIC DNA]</scope>
    <source>
        <strain evidence="2 3">P78048</strain>
    </source>
</reference>
<evidence type="ECO:0000313" key="2">
    <source>
        <dbReference type="EMBL" id="KGR02258.1"/>
    </source>
</evidence>
<proteinExistence type="predicted"/>
<sequence length="106" mass="12003">MLRFRVVVWKLQNVVFIAIPKTLHPATAITTRIHHPRGIPSNNKPKKQEQRNTTSSYLAHAPPSSSSSSSSCFLFSYLLAYAFYQQTLSRTTFPFGILAKKSNFKT</sequence>
<evidence type="ECO:0000256" key="1">
    <source>
        <dbReference type="SAM" id="MobiDB-lite"/>
    </source>
</evidence>
<organism evidence="2 3">
    <name type="scientific">Candida albicans P78048</name>
    <dbReference type="NCBI Taxonomy" id="1094989"/>
    <lineage>
        <taxon>Eukaryota</taxon>
        <taxon>Fungi</taxon>
        <taxon>Dikarya</taxon>
        <taxon>Ascomycota</taxon>
        <taxon>Saccharomycotina</taxon>
        <taxon>Pichiomycetes</taxon>
        <taxon>Debaryomycetaceae</taxon>
        <taxon>Candida/Lodderomyces clade</taxon>
        <taxon>Candida</taxon>
    </lineage>
</organism>
<protein>
    <recommendedName>
        <fullName evidence="4">Secreted protein</fullName>
    </recommendedName>
</protein>
<name>A0AB34PK71_CANAX</name>
<feature type="compositionally biased region" description="Low complexity" evidence="1">
    <location>
        <begin position="55"/>
        <end position="70"/>
    </location>
</feature>
<dbReference type="Proteomes" id="UP000030161">
    <property type="component" value="Unassembled WGS sequence"/>
</dbReference>
<dbReference type="AlphaFoldDB" id="A0AB34PK71"/>
<dbReference type="EMBL" id="AJIX01000052">
    <property type="protein sequence ID" value="KGR02258.1"/>
    <property type="molecule type" value="Genomic_DNA"/>
</dbReference>
<gene>
    <name evidence="2" type="ORF">MG3_05907</name>
</gene>